<dbReference type="Proteomes" id="UP000095281">
    <property type="component" value="Unplaced"/>
</dbReference>
<organism evidence="1 2">
    <name type="scientific">Meloidogyne hapla</name>
    <name type="common">Root-knot nematode worm</name>
    <dbReference type="NCBI Taxonomy" id="6305"/>
    <lineage>
        <taxon>Eukaryota</taxon>
        <taxon>Metazoa</taxon>
        <taxon>Ecdysozoa</taxon>
        <taxon>Nematoda</taxon>
        <taxon>Chromadorea</taxon>
        <taxon>Rhabditida</taxon>
        <taxon>Tylenchina</taxon>
        <taxon>Tylenchomorpha</taxon>
        <taxon>Tylenchoidea</taxon>
        <taxon>Meloidogynidae</taxon>
        <taxon>Meloidogyninae</taxon>
        <taxon>Meloidogyne</taxon>
    </lineage>
</organism>
<protein>
    <submittedName>
        <fullName evidence="2">Uncharacterized protein</fullName>
    </submittedName>
</protein>
<keyword evidence="1" id="KW-1185">Reference proteome</keyword>
<dbReference type="AlphaFoldDB" id="A0A1I8BVV8"/>
<evidence type="ECO:0000313" key="1">
    <source>
        <dbReference type="Proteomes" id="UP000095281"/>
    </source>
</evidence>
<evidence type="ECO:0000313" key="2">
    <source>
        <dbReference type="WBParaSite" id="MhA1_Contig712.frz3.gene6"/>
    </source>
</evidence>
<name>A0A1I8BVV8_MELHA</name>
<reference evidence="2" key="1">
    <citation type="submission" date="2016-11" db="UniProtKB">
        <authorList>
            <consortium name="WormBaseParasite"/>
        </authorList>
    </citation>
    <scope>IDENTIFICATION</scope>
</reference>
<accession>A0A1I8BVV8</accession>
<dbReference type="WBParaSite" id="MhA1_Contig712.frz3.gene6">
    <property type="protein sequence ID" value="MhA1_Contig712.frz3.gene6"/>
    <property type="gene ID" value="MhA1_Contig712.frz3.gene6"/>
</dbReference>
<proteinExistence type="predicted"/>
<sequence length="120" mass="14241">MHHPLLSGIASRELIFSIILVLNSKSSSWNDFTENEKRLIKQNIDRTRGIDIFYKSVFYMTFNMVHQPYFTQFEQIDFYELPSFAGGSFKTNGIFDNVYVWFDELCTDGRLNPNRRRLKL</sequence>